<evidence type="ECO:0008006" key="3">
    <source>
        <dbReference type="Google" id="ProtNLM"/>
    </source>
</evidence>
<dbReference type="InterPro" id="IPR006551">
    <property type="entry name" value="Polynucleotide_phosphatase"/>
</dbReference>
<dbReference type="InterPro" id="IPR036412">
    <property type="entry name" value="HAD-like_sf"/>
</dbReference>
<dbReference type="OrthoDB" id="19045at2759"/>
<dbReference type="GO" id="GO:0003690">
    <property type="term" value="F:double-stranded DNA binding"/>
    <property type="evidence" value="ECO:0007669"/>
    <property type="project" value="TreeGrafter"/>
</dbReference>
<proteinExistence type="predicted"/>
<organism evidence="1 2">
    <name type="scientific">Paxillus rubicundulus Ve08.2h10</name>
    <dbReference type="NCBI Taxonomy" id="930991"/>
    <lineage>
        <taxon>Eukaryota</taxon>
        <taxon>Fungi</taxon>
        <taxon>Dikarya</taxon>
        <taxon>Basidiomycota</taxon>
        <taxon>Agaricomycotina</taxon>
        <taxon>Agaricomycetes</taxon>
        <taxon>Agaricomycetidae</taxon>
        <taxon>Boletales</taxon>
        <taxon>Paxilineae</taxon>
        <taxon>Paxillaceae</taxon>
        <taxon>Paxillus</taxon>
    </lineage>
</organism>
<dbReference type="InterPro" id="IPR013954">
    <property type="entry name" value="PNK3P"/>
</dbReference>
<dbReference type="InterPro" id="IPR023214">
    <property type="entry name" value="HAD_sf"/>
</dbReference>
<dbReference type="NCBIfam" id="TIGR01662">
    <property type="entry name" value="HAD-SF-IIIA"/>
    <property type="match status" value="1"/>
</dbReference>
<dbReference type="Pfam" id="PF08645">
    <property type="entry name" value="PNK3P"/>
    <property type="match status" value="1"/>
</dbReference>
<dbReference type="InterPro" id="IPR027417">
    <property type="entry name" value="P-loop_NTPase"/>
</dbReference>
<dbReference type="Proteomes" id="UP000054538">
    <property type="component" value="Unassembled WGS sequence"/>
</dbReference>
<name>A0A0D0EAT0_9AGAM</name>
<dbReference type="Pfam" id="PF13671">
    <property type="entry name" value="AAA_33"/>
    <property type="match status" value="1"/>
</dbReference>
<dbReference type="SUPFAM" id="SSF52540">
    <property type="entry name" value="P-loop containing nucleoside triphosphate hydrolases"/>
    <property type="match status" value="1"/>
</dbReference>
<dbReference type="FunFam" id="3.40.50.300:FF:000737">
    <property type="entry name" value="Bifunctional polynucleotide phosphatase/kinase"/>
    <property type="match status" value="1"/>
</dbReference>
<evidence type="ECO:0000313" key="1">
    <source>
        <dbReference type="EMBL" id="KIL00645.1"/>
    </source>
</evidence>
<dbReference type="InterPro" id="IPR006549">
    <property type="entry name" value="HAD-SF_hydro_IIIA"/>
</dbReference>
<dbReference type="GO" id="GO:0046403">
    <property type="term" value="F:polynucleotide 3'-phosphatase activity"/>
    <property type="evidence" value="ECO:0007669"/>
    <property type="project" value="TreeGrafter"/>
</dbReference>
<dbReference type="Gene3D" id="3.40.50.1000">
    <property type="entry name" value="HAD superfamily/HAD-like"/>
    <property type="match status" value="1"/>
</dbReference>
<dbReference type="STRING" id="930991.A0A0D0EAT0"/>
<dbReference type="PANTHER" id="PTHR12083:SF9">
    <property type="entry name" value="BIFUNCTIONAL POLYNUCLEOTIDE PHOSPHATASE_KINASE"/>
    <property type="match status" value="1"/>
</dbReference>
<accession>A0A0D0EAT0</accession>
<protein>
    <recommendedName>
        <fullName evidence="3">Polynucleotide kinase 3'-phosphatase</fullName>
    </recommendedName>
</protein>
<dbReference type="HOGENOM" id="CLU_014938_3_1_1"/>
<keyword evidence="2" id="KW-1185">Reference proteome</keyword>
<reference evidence="1 2" key="1">
    <citation type="submission" date="2014-04" db="EMBL/GenBank/DDBJ databases">
        <authorList>
            <consortium name="DOE Joint Genome Institute"/>
            <person name="Kuo A."/>
            <person name="Kohler A."/>
            <person name="Jargeat P."/>
            <person name="Nagy L.G."/>
            <person name="Floudas D."/>
            <person name="Copeland A."/>
            <person name="Barry K.W."/>
            <person name="Cichocki N."/>
            <person name="Veneault-Fourrey C."/>
            <person name="LaButti K."/>
            <person name="Lindquist E.A."/>
            <person name="Lipzen A."/>
            <person name="Lundell T."/>
            <person name="Morin E."/>
            <person name="Murat C."/>
            <person name="Sun H."/>
            <person name="Tunlid A."/>
            <person name="Henrissat B."/>
            <person name="Grigoriev I.V."/>
            <person name="Hibbett D.S."/>
            <person name="Martin F."/>
            <person name="Nordberg H.P."/>
            <person name="Cantor M.N."/>
            <person name="Hua S.X."/>
        </authorList>
    </citation>
    <scope>NUCLEOTIDE SEQUENCE [LARGE SCALE GENOMIC DNA]</scope>
    <source>
        <strain evidence="1 2">Ve08.2h10</strain>
    </source>
</reference>
<dbReference type="NCBIfam" id="TIGR01664">
    <property type="entry name" value="DNA-3'-Pase"/>
    <property type="match status" value="1"/>
</dbReference>
<dbReference type="EMBL" id="KN824829">
    <property type="protein sequence ID" value="KIL00645.1"/>
    <property type="molecule type" value="Genomic_DNA"/>
</dbReference>
<reference evidence="2" key="2">
    <citation type="submission" date="2015-01" db="EMBL/GenBank/DDBJ databases">
        <title>Evolutionary Origins and Diversification of the Mycorrhizal Mutualists.</title>
        <authorList>
            <consortium name="DOE Joint Genome Institute"/>
            <consortium name="Mycorrhizal Genomics Consortium"/>
            <person name="Kohler A."/>
            <person name="Kuo A."/>
            <person name="Nagy L.G."/>
            <person name="Floudas D."/>
            <person name="Copeland A."/>
            <person name="Barry K.W."/>
            <person name="Cichocki N."/>
            <person name="Veneault-Fourrey C."/>
            <person name="LaButti K."/>
            <person name="Lindquist E.A."/>
            <person name="Lipzen A."/>
            <person name="Lundell T."/>
            <person name="Morin E."/>
            <person name="Murat C."/>
            <person name="Riley R."/>
            <person name="Ohm R."/>
            <person name="Sun H."/>
            <person name="Tunlid A."/>
            <person name="Henrissat B."/>
            <person name="Grigoriev I.V."/>
            <person name="Hibbett D.S."/>
            <person name="Martin F."/>
        </authorList>
    </citation>
    <scope>NUCLEOTIDE SEQUENCE [LARGE SCALE GENOMIC DNA]</scope>
    <source>
        <strain evidence="2">Ve08.2h10</strain>
    </source>
</reference>
<dbReference type="Gene3D" id="3.40.50.300">
    <property type="entry name" value="P-loop containing nucleotide triphosphate hydrolases"/>
    <property type="match status" value="1"/>
</dbReference>
<dbReference type="AlphaFoldDB" id="A0A0D0EAT0"/>
<sequence length="412" mass="46256">MNGARKVAKIHPFFSKSGASTSTNPSGFQWLKPSLGPKRTCLHGVNLSPLASSKVAAFDLDGTLIKSNHNNRRKGAEALKWAWWRDAVPSKLQELHQDGYSILLISNQNLKAAALEDWKKKIPLIAAALPTVPFRLLAASAKDGYRKPMPGMWYEVERIFNERDVEIDKKSSFFVGDAAGRPDDFASTDRKWAINVGIPFYTPEEYFLGLPAAPYKLPGFHVSGLPPTTETPSPPDATIVPQPLKPELVLFTGFPCLGKSSFYRKHFAPVGYIHINQDTLRTRAKCVKAAEEALRTRKSCVIDNTNRDIATRKLYVNLAKKVGVTARCFLFTGSMDLAWHNNLYRAYNQPPSSGTEPPRDLLPYLAFIGFRDNYEEPKTSEGFSEVIKMDWSFNGDEEARTRWNMWLQIDGK</sequence>
<dbReference type="FunCoup" id="A0A0D0EAT0">
    <property type="interactions" value="155"/>
</dbReference>
<dbReference type="GO" id="GO:0046404">
    <property type="term" value="F:ATP-dependent polydeoxyribonucleotide 5'-hydroxyl-kinase activity"/>
    <property type="evidence" value="ECO:0007669"/>
    <property type="project" value="TreeGrafter"/>
</dbReference>
<dbReference type="GO" id="GO:0006281">
    <property type="term" value="P:DNA repair"/>
    <property type="evidence" value="ECO:0007669"/>
    <property type="project" value="TreeGrafter"/>
</dbReference>
<gene>
    <name evidence="1" type="ORF">PAXRUDRAFT_29641</name>
</gene>
<dbReference type="SUPFAM" id="SSF56784">
    <property type="entry name" value="HAD-like"/>
    <property type="match status" value="1"/>
</dbReference>
<dbReference type="PANTHER" id="PTHR12083">
    <property type="entry name" value="BIFUNCTIONAL POLYNUCLEOTIDE PHOSPHATASE/KINASE"/>
    <property type="match status" value="1"/>
</dbReference>
<evidence type="ECO:0000313" key="2">
    <source>
        <dbReference type="Proteomes" id="UP000054538"/>
    </source>
</evidence>
<dbReference type="InParanoid" id="A0A0D0EAT0"/>